<accession>A0A4R6RK14</accession>
<comment type="caution">
    <text evidence="3">The sequence shown here is derived from an EMBL/GenBank/DDBJ whole genome shotgun (WGS) entry which is preliminary data.</text>
</comment>
<organism evidence="3 4">
    <name type="scientific">Oharaeibacter diazotrophicus</name>
    <dbReference type="NCBI Taxonomy" id="1920512"/>
    <lineage>
        <taxon>Bacteria</taxon>
        <taxon>Pseudomonadati</taxon>
        <taxon>Pseudomonadota</taxon>
        <taxon>Alphaproteobacteria</taxon>
        <taxon>Hyphomicrobiales</taxon>
        <taxon>Pleomorphomonadaceae</taxon>
        <taxon>Oharaeibacter</taxon>
    </lineage>
</organism>
<evidence type="ECO:0000259" key="2">
    <source>
        <dbReference type="Pfam" id="PF12850"/>
    </source>
</evidence>
<dbReference type="GO" id="GO:0016791">
    <property type="term" value="F:phosphatase activity"/>
    <property type="evidence" value="ECO:0007669"/>
    <property type="project" value="TreeGrafter"/>
</dbReference>
<dbReference type="PIRSF" id="PIRSF000883">
    <property type="entry name" value="Pesterase_MJ0912"/>
    <property type="match status" value="1"/>
</dbReference>
<dbReference type="EMBL" id="SNXY01000006">
    <property type="protein sequence ID" value="TDP86919.1"/>
    <property type="molecule type" value="Genomic_DNA"/>
</dbReference>
<keyword evidence="4" id="KW-1185">Reference proteome</keyword>
<dbReference type="GO" id="GO:0005737">
    <property type="term" value="C:cytoplasm"/>
    <property type="evidence" value="ECO:0007669"/>
    <property type="project" value="TreeGrafter"/>
</dbReference>
<dbReference type="InterPro" id="IPR011152">
    <property type="entry name" value="Pesterase_MJ0912"/>
</dbReference>
<dbReference type="SUPFAM" id="SSF56300">
    <property type="entry name" value="Metallo-dependent phosphatases"/>
    <property type="match status" value="1"/>
</dbReference>
<name>A0A4R6RK14_9HYPH</name>
<sequence>MRIAVLADVHGNADALDAVLDDVAGRSPDLVVCLGDHFSGPLDAAGTARRLIGSAVLCIAGNHDRYLTTTSAAVRGPSDEVAFHQLAPADIDWLRALPATMTLTNGVFLCHGTPASDETYWLETVTPDGRMALADRGAVEAHAAGIAAELMLCAHSHMPRAVRLGDGRLVVNPGSVGCPGYVDDAPAHVMQTGLPDASYAILERVRGAWRPTFLTVPYDTRRMGELAAANGRDEWESAVRTGWIR</sequence>
<dbReference type="PANTHER" id="PTHR42850">
    <property type="entry name" value="METALLOPHOSPHOESTERASE"/>
    <property type="match status" value="1"/>
</dbReference>
<dbReference type="Pfam" id="PF12850">
    <property type="entry name" value="Metallophos_2"/>
    <property type="match status" value="1"/>
</dbReference>
<reference evidence="3 4" key="1">
    <citation type="submission" date="2019-03" db="EMBL/GenBank/DDBJ databases">
        <title>Genomic Encyclopedia of Type Strains, Phase IV (KMG-IV): sequencing the most valuable type-strain genomes for metagenomic binning, comparative biology and taxonomic classification.</title>
        <authorList>
            <person name="Goeker M."/>
        </authorList>
    </citation>
    <scope>NUCLEOTIDE SEQUENCE [LARGE SCALE GENOMIC DNA]</scope>
    <source>
        <strain evidence="3 4">DSM 102969</strain>
    </source>
</reference>
<evidence type="ECO:0000313" key="3">
    <source>
        <dbReference type="EMBL" id="TDP86919.1"/>
    </source>
</evidence>
<dbReference type="RefSeq" id="WP_207620342.1">
    <property type="nucleotide sequence ID" value="NZ_BSPM01000008.1"/>
</dbReference>
<proteinExistence type="inferred from homology"/>
<dbReference type="PANTHER" id="PTHR42850:SF2">
    <property type="entry name" value="BLL5683 PROTEIN"/>
    <property type="match status" value="1"/>
</dbReference>
<dbReference type="Gene3D" id="3.60.21.10">
    <property type="match status" value="1"/>
</dbReference>
<dbReference type="InterPro" id="IPR024654">
    <property type="entry name" value="Calcineurin-like_PHP_lpxH"/>
</dbReference>
<dbReference type="InterPro" id="IPR029052">
    <property type="entry name" value="Metallo-depent_PP-like"/>
</dbReference>
<comment type="similarity">
    <text evidence="1">Belongs to the metallophosphoesterase superfamily. YfcE family.</text>
</comment>
<dbReference type="AlphaFoldDB" id="A0A4R6RK14"/>
<feature type="domain" description="Calcineurin-like phosphoesterase" evidence="2">
    <location>
        <begin position="1"/>
        <end position="179"/>
    </location>
</feature>
<evidence type="ECO:0000313" key="4">
    <source>
        <dbReference type="Proteomes" id="UP000294547"/>
    </source>
</evidence>
<dbReference type="CDD" id="cd00838">
    <property type="entry name" value="MPP_superfamily"/>
    <property type="match status" value="1"/>
</dbReference>
<protein>
    <submittedName>
        <fullName evidence="3">Putative phosphodiesterase</fullName>
    </submittedName>
</protein>
<evidence type="ECO:0000256" key="1">
    <source>
        <dbReference type="ARBA" id="ARBA00008950"/>
    </source>
</evidence>
<gene>
    <name evidence="3" type="ORF">EDD54_0803</name>
</gene>
<dbReference type="Proteomes" id="UP000294547">
    <property type="component" value="Unassembled WGS sequence"/>
</dbReference>
<dbReference type="InterPro" id="IPR050126">
    <property type="entry name" value="Ap4A_hydrolase"/>
</dbReference>